<comment type="caution">
    <text evidence="1">The sequence shown here is derived from an EMBL/GenBank/DDBJ whole genome shotgun (WGS) entry which is preliminary data.</text>
</comment>
<name>A0ACC1MVJ8_9HYPO</name>
<protein>
    <submittedName>
        <fullName evidence="1">Uncharacterized protein</fullName>
    </submittedName>
</protein>
<sequence>MKVATTFASMVLTMAALATAIVVPEENFSPAEEGNVLEARKGCSGSRKASDECGGKLLRAQNSFHNCGNQGGKCCAENKDGSGGINVGLGGGSEQCGYCFTGKCSG</sequence>
<proteinExistence type="predicted"/>
<organism evidence="1 2">
    <name type="scientific">Zarea fungicola</name>
    <dbReference type="NCBI Taxonomy" id="93591"/>
    <lineage>
        <taxon>Eukaryota</taxon>
        <taxon>Fungi</taxon>
        <taxon>Dikarya</taxon>
        <taxon>Ascomycota</taxon>
        <taxon>Pezizomycotina</taxon>
        <taxon>Sordariomycetes</taxon>
        <taxon>Hypocreomycetidae</taxon>
        <taxon>Hypocreales</taxon>
        <taxon>Cordycipitaceae</taxon>
        <taxon>Zarea</taxon>
    </lineage>
</organism>
<evidence type="ECO:0000313" key="2">
    <source>
        <dbReference type="Proteomes" id="UP001143910"/>
    </source>
</evidence>
<accession>A0ACC1MVJ8</accession>
<evidence type="ECO:0000313" key="1">
    <source>
        <dbReference type="EMBL" id="KAJ2970682.1"/>
    </source>
</evidence>
<reference evidence="1" key="1">
    <citation type="submission" date="2022-08" db="EMBL/GenBank/DDBJ databases">
        <title>Genome Sequence of Lecanicillium fungicola.</title>
        <authorList>
            <person name="Buettner E."/>
        </authorList>
    </citation>
    <scope>NUCLEOTIDE SEQUENCE</scope>
    <source>
        <strain evidence="1">Babe33</strain>
    </source>
</reference>
<keyword evidence="2" id="KW-1185">Reference proteome</keyword>
<dbReference type="Proteomes" id="UP001143910">
    <property type="component" value="Unassembled WGS sequence"/>
</dbReference>
<gene>
    <name evidence="1" type="ORF">NQ176_g8068</name>
</gene>
<dbReference type="EMBL" id="JANJQO010001490">
    <property type="protein sequence ID" value="KAJ2970682.1"/>
    <property type="molecule type" value="Genomic_DNA"/>
</dbReference>